<dbReference type="Proteomes" id="UP000593571">
    <property type="component" value="Unassembled WGS sequence"/>
</dbReference>
<dbReference type="SMART" id="SM00220">
    <property type="entry name" value="S_TKc"/>
    <property type="match status" value="1"/>
</dbReference>
<evidence type="ECO:0000313" key="17">
    <source>
        <dbReference type="Proteomes" id="UP000593571"/>
    </source>
</evidence>
<dbReference type="CDD" id="cd08218">
    <property type="entry name" value="STKc_Nek1"/>
    <property type="match status" value="1"/>
</dbReference>
<proteinExistence type="inferred from homology"/>
<reference evidence="16 17" key="1">
    <citation type="journal article" date="2020" name="Nature">
        <title>Six reference-quality genomes reveal evolution of bat adaptations.</title>
        <authorList>
            <person name="Jebb D."/>
            <person name="Huang Z."/>
            <person name="Pippel M."/>
            <person name="Hughes G.M."/>
            <person name="Lavrichenko K."/>
            <person name="Devanna P."/>
            <person name="Winkler S."/>
            <person name="Jermiin L.S."/>
            <person name="Skirmuntt E.C."/>
            <person name="Katzourakis A."/>
            <person name="Burkitt-Gray L."/>
            <person name="Ray D.A."/>
            <person name="Sullivan K.A.M."/>
            <person name="Roscito J.G."/>
            <person name="Kirilenko B.M."/>
            <person name="Davalos L.M."/>
            <person name="Corthals A.P."/>
            <person name="Power M.L."/>
            <person name="Jones G."/>
            <person name="Ransome R.D."/>
            <person name="Dechmann D.K.N."/>
            <person name="Locatelli A.G."/>
            <person name="Puechmaille S.J."/>
            <person name="Fedrigo O."/>
            <person name="Jarvis E.D."/>
            <person name="Hiller M."/>
            <person name="Vernes S.C."/>
            <person name="Myers E.W."/>
            <person name="Teeling E.C."/>
        </authorList>
    </citation>
    <scope>NUCLEOTIDE SEQUENCE [LARGE SCALE GENOMIC DNA]</scope>
    <source>
        <strain evidence="16">MRouAeg1</strain>
        <tissue evidence="16">Muscle</tissue>
    </source>
</reference>
<dbReference type="EC" id="2.7.11.1" evidence="3"/>
<dbReference type="Pfam" id="PF00069">
    <property type="entry name" value="Pkinase"/>
    <property type="match status" value="1"/>
</dbReference>
<dbReference type="AlphaFoldDB" id="A0A7J8BSR0"/>
<dbReference type="InterPro" id="IPR000719">
    <property type="entry name" value="Prot_kinase_dom"/>
</dbReference>
<evidence type="ECO:0000313" key="16">
    <source>
        <dbReference type="EMBL" id="KAF6401877.1"/>
    </source>
</evidence>
<comment type="similarity">
    <text evidence="2">Belongs to the protein kinase superfamily. NEK Ser/Thr protein kinase family. NIMA subfamily.</text>
</comment>
<dbReference type="SUPFAM" id="SSF56112">
    <property type="entry name" value="Protein kinase-like (PK-like)"/>
    <property type="match status" value="1"/>
</dbReference>
<keyword evidence="5" id="KW-0808">Transferase</keyword>
<feature type="region of interest" description="Disordered" evidence="14">
    <location>
        <begin position="558"/>
        <end position="579"/>
    </location>
</feature>
<dbReference type="GO" id="GO:0046872">
    <property type="term" value="F:metal ion binding"/>
    <property type="evidence" value="ECO:0007669"/>
    <property type="project" value="UniProtKB-KW"/>
</dbReference>
<dbReference type="InterPro" id="IPR008271">
    <property type="entry name" value="Ser/Thr_kinase_AS"/>
</dbReference>
<keyword evidence="10" id="KW-0460">Magnesium</keyword>
<dbReference type="EMBL" id="JACASE010000016">
    <property type="protein sequence ID" value="KAF6401877.1"/>
    <property type="molecule type" value="Genomic_DNA"/>
</dbReference>
<keyword evidence="4" id="KW-0723">Serine/threonine-protein kinase</keyword>
<gene>
    <name evidence="16" type="ORF">HJG63_014059</name>
</gene>
<dbReference type="FunFam" id="1.10.510.10:FF:000172">
    <property type="entry name" value="serine/threonine-protein kinase Nek1 isoform X1"/>
    <property type="match status" value="1"/>
</dbReference>
<evidence type="ECO:0000256" key="7">
    <source>
        <dbReference type="ARBA" id="ARBA00022741"/>
    </source>
</evidence>
<feature type="region of interest" description="Disordered" evidence="14">
    <location>
        <begin position="735"/>
        <end position="763"/>
    </location>
</feature>
<dbReference type="FunFam" id="3.30.200.20:FF:000097">
    <property type="entry name" value="Probable serine/threonine-protein kinase nek1"/>
    <property type="match status" value="1"/>
</dbReference>
<evidence type="ECO:0000256" key="4">
    <source>
        <dbReference type="ARBA" id="ARBA00022527"/>
    </source>
</evidence>
<evidence type="ECO:0000256" key="1">
    <source>
        <dbReference type="ARBA" id="ARBA00001946"/>
    </source>
</evidence>
<keyword evidence="8 16" id="KW-0418">Kinase</keyword>
<sequence length="1144" mass="129564">MDKYVRLQKIGEGSFGKAILVKSTEDGKQYVIKEINISRMSNKEREESRREVAVLANMKHPNIVQYRESFEENGSLYIVMDYCEGGDLFKRINAQKGILFQEDQILDWFVQICLALKHVHDRKILHRDIKSQNIFLTKDGTIQLGDFGIARVLNSTVELARTCIGTPYYLSPEICENKPYNNKSDIWALGCVLYEMCTLKHAFEAGNMKNLVLKIISGSFPPVSLHYSYDLRSLLSQLFKRNPRDRPSVNSILEKGFIAKRIEKFLSPQLIAEEFCLKTFSKFGPQLIPAKRPASGQSLASVVSAQKITKPAAKYGVPLAYKKYGDKKLHEKKPLQKLKQATFFGGGGAVAPSFPSRGQYEHYHAIFDQMQRQRAEDNEAKWRGEIHGRRLPERQKGQLAMERAKQVEEFLQRKQEARQNKARAEGHMVYLARLRQIRLQNFNERQQIRAKLRGEKKEVDNSEGQEGSEEVDMRRKKVEALKAQASARASVLKEQLERKRKEAYEREKKVWEEHLVAKGVKNSDMSPSGQHEAGGSPSKQQMRSVISVTSALKEVGMDSLTGTQEPTEEMQKTNSAISSKREILRRLNQNLKAQEDGKGKQCHSDTCEVIVHEDAKGHEKEKSVSSDRKKWEAGGQLVIPLDESAWDASFSATDTHTVGDVIKLDSGGSPRRVWGKSPTDSVLKILGEAELQLQTEQLGNTTIRSDISSEGEKYKPLIAGEEKVKCVSLEMNPSVTLDSSAETNSPKLSEGSPQMSLKPEGNLEERDNLETEVLQDSSGAKKGGSLPCMVMDVWINEIKETKETELDDRITSQQNEDSEDGFLRNLEQLSEVHIEPEIDDSQHSNKCETDKSVQPEPFFHKVVHSKHLNVVSQIQSILCSPEEALILRSHSDSPPKIKNKNSLLIGLSTGLFDANNPKMLRTCSLPDLSKLFRTLIDVPTVEDVRQDNLEIDEIEDERIKEGPSDSEDIVFEETDTDLQELQASMEQLLREQPGEEYSEEEESVLKNSDIEQTANGTDLADEDDNPSSESALNEEWHSDNSDGEITSECEYDSVFNHLEELRFHLEQEIGFEKFFEVYEKIKAIHEDEDENLEICSTIAQNILGNEHQHLYAKILHLVMADGAYQEGDLCFPLFSLLYCLTVLH</sequence>
<comment type="catalytic activity">
    <reaction evidence="12">
        <text>L-seryl-[protein] + ATP = O-phospho-L-seryl-[protein] + ADP + H(+)</text>
        <dbReference type="Rhea" id="RHEA:17989"/>
        <dbReference type="Rhea" id="RHEA-COMP:9863"/>
        <dbReference type="Rhea" id="RHEA-COMP:11604"/>
        <dbReference type="ChEBI" id="CHEBI:15378"/>
        <dbReference type="ChEBI" id="CHEBI:29999"/>
        <dbReference type="ChEBI" id="CHEBI:30616"/>
        <dbReference type="ChEBI" id="CHEBI:83421"/>
        <dbReference type="ChEBI" id="CHEBI:456216"/>
        <dbReference type="EC" id="2.7.11.1"/>
    </reaction>
</comment>
<name>A0A7J8BSR0_ROUAE</name>
<feature type="region of interest" description="Disordered" evidence="14">
    <location>
        <begin position="518"/>
        <end position="543"/>
    </location>
</feature>
<evidence type="ECO:0000256" key="3">
    <source>
        <dbReference type="ARBA" id="ARBA00012513"/>
    </source>
</evidence>
<evidence type="ECO:0000256" key="5">
    <source>
        <dbReference type="ARBA" id="ARBA00022679"/>
    </source>
</evidence>
<dbReference type="GO" id="GO:0004674">
    <property type="term" value="F:protein serine/threonine kinase activity"/>
    <property type="evidence" value="ECO:0007669"/>
    <property type="project" value="UniProtKB-KW"/>
</dbReference>
<organism evidence="16 17">
    <name type="scientific">Rousettus aegyptiacus</name>
    <name type="common">Egyptian fruit bat</name>
    <name type="synonym">Pteropus aegyptiacus</name>
    <dbReference type="NCBI Taxonomy" id="9407"/>
    <lineage>
        <taxon>Eukaryota</taxon>
        <taxon>Metazoa</taxon>
        <taxon>Chordata</taxon>
        <taxon>Craniata</taxon>
        <taxon>Vertebrata</taxon>
        <taxon>Euteleostomi</taxon>
        <taxon>Mammalia</taxon>
        <taxon>Eutheria</taxon>
        <taxon>Laurasiatheria</taxon>
        <taxon>Chiroptera</taxon>
        <taxon>Yinpterochiroptera</taxon>
        <taxon>Pteropodoidea</taxon>
        <taxon>Pteropodidae</taxon>
        <taxon>Rousettinae</taxon>
        <taxon>Rousettus</taxon>
    </lineage>
</organism>
<evidence type="ECO:0000256" key="6">
    <source>
        <dbReference type="ARBA" id="ARBA00022723"/>
    </source>
</evidence>
<dbReference type="PROSITE" id="PS00107">
    <property type="entry name" value="PROTEIN_KINASE_ATP"/>
    <property type="match status" value="1"/>
</dbReference>
<dbReference type="InterPro" id="IPR051131">
    <property type="entry name" value="NEK_Ser/Thr_kinase_NIMA"/>
</dbReference>
<protein>
    <recommendedName>
        <fullName evidence="3">non-specific serine/threonine protein kinase</fullName>
        <ecNumber evidence="3">2.7.11.1</ecNumber>
    </recommendedName>
</protein>
<dbReference type="Gene3D" id="3.30.200.20">
    <property type="entry name" value="Phosphorylase Kinase, domain 1"/>
    <property type="match status" value="1"/>
</dbReference>
<evidence type="ECO:0000259" key="15">
    <source>
        <dbReference type="PROSITE" id="PS50011"/>
    </source>
</evidence>
<comment type="cofactor">
    <cofactor evidence="1">
        <name>Mg(2+)</name>
        <dbReference type="ChEBI" id="CHEBI:18420"/>
    </cofactor>
</comment>
<feature type="region of interest" description="Disordered" evidence="14">
    <location>
        <begin position="1015"/>
        <end position="1044"/>
    </location>
</feature>
<evidence type="ECO:0000256" key="12">
    <source>
        <dbReference type="ARBA" id="ARBA00048679"/>
    </source>
</evidence>
<evidence type="ECO:0000256" key="11">
    <source>
        <dbReference type="ARBA" id="ARBA00047899"/>
    </source>
</evidence>
<keyword evidence="6" id="KW-0479">Metal-binding</keyword>
<keyword evidence="7 13" id="KW-0547">Nucleotide-binding</keyword>
<evidence type="ECO:0000256" key="14">
    <source>
        <dbReference type="SAM" id="MobiDB-lite"/>
    </source>
</evidence>
<feature type="binding site" evidence="13">
    <location>
        <position position="33"/>
    </location>
    <ligand>
        <name>ATP</name>
        <dbReference type="ChEBI" id="CHEBI:30616"/>
    </ligand>
</feature>
<accession>A0A7J8BSR0</accession>
<evidence type="ECO:0000256" key="2">
    <source>
        <dbReference type="ARBA" id="ARBA00010886"/>
    </source>
</evidence>
<keyword evidence="9 13" id="KW-0067">ATP-binding</keyword>
<feature type="region of interest" description="Disordered" evidence="14">
    <location>
        <begin position="991"/>
        <end position="1010"/>
    </location>
</feature>
<dbReference type="Gene3D" id="1.10.510.10">
    <property type="entry name" value="Transferase(Phosphotransferase) domain 1"/>
    <property type="match status" value="1"/>
</dbReference>
<feature type="domain" description="Protein kinase" evidence="15">
    <location>
        <begin position="4"/>
        <end position="258"/>
    </location>
</feature>
<feature type="region of interest" description="Disordered" evidence="14">
    <location>
        <begin position="453"/>
        <end position="474"/>
    </location>
</feature>
<evidence type="ECO:0000256" key="8">
    <source>
        <dbReference type="ARBA" id="ARBA00022777"/>
    </source>
</evidence>
<comment type="caution">
    <text evidence="16">The sequence shown here is derived from an EMBL/GenBank/DDBJ whole genome shotgun (WGS) entry which is preliminary data.</text>
</comment>
<feature type="compositionally biased region" description="Polar residues" evidence="14">
    <location>
        <begin position="735"/>
        <end position="755"/>
    </location>
</feature>
<feature type="compositionally biased region" description="Acidic residues" evidence="14">
    <location>
        <begin position="461"/>
        <end position="470"/>
    </location>
</feature>
<dbReference type="PROSITE" id="PS00108">
    <property type="entry name" value="PROTEIN_KINASE_ST"/>
    <property type="match status" value="1"/>
</dbReference>
<evidence type="ECO:0000256" key="13">
    <source>
        <dbReference type="PROSITE-ProRule" id="PRU10141"/>
    </source>
</evidence>
<evidence type="ECO:0000256" key="9">
    <source>
        <dbReference type="ARBA" id="ARBA00022840"/>
    </source>
</evidence>
<dbReference type="GO" id="GO:0005524">
    <property type="term" value="F:ATP binding"/>
    <property type="evidence" value="ECO:0007669"/>
    <property type="project" value="UniProtKB-UniRule"/>
</dbReference>
<dbReference type="PANTHER" id="PTHR44899:SF4">
    <property type="entry name" value="SERINE_THREONINE-PROTEIN KINASE NEK1"/>
    <property type="match status" value="1"/>
</dbReference>
<dbReference type="PROSITE" id="PS50011">
    <property type="entry name" value="PROTEIN_KINASE_DOM"/>
    <property type="match status" value="1"/>
</dbReference>
<comment type="catalytic activity">
    <reaction evidence="11">
        <text>L-threonyl-[protein] + ATP = O-phospho-L-threonyl-[protein] + ADP + H(+)</text>
        <dbReference type="Rhea" id="RHEA:46608"/>
        <dbReference type="Rhea" id="RHEA-COMP:11060"/>
        <dbReference type="Rhea" id="RHEA-COMP:11605"/>
        <dbReference type="ChEBI" id="CHEBI:15378"/>
        <dbReference type="ChEBI" id="CHEBI:30013"/>
        <dbReference type="ChEBI" id="CHEBI:30616"/>
        <dbReference type="ChEBI" id="CHEBI:61977"/>
        <dbReference type="ChEBI" id="CHEBI:456216"/>
        <dbReference type="EC" id="2.7.11.1"/>
    </reaction>
</comment>
<dbReference type="InterPro" id="IPR017441">
    <property type="entry name" value="Protein_kinase_ATP_BS"/>
</dbReference>
<keyword evidence="17" id="KW-1185">Reference proteome</keyword>
<dbReference type="PANTHER" id="PTHR44899">
    <property type="entry name" value="CAMK FAMILY PROTEIN KINASE"/>
    <property type="match status" value="1"/>
</dbReference>
<dbReference type="InterPro" id="IPR011009">
    <property type="entry name" value="Kinase-like_dom_sf"/>
</dbReference>
<evidence type="ECO:0000256" key="10">
    <source>
        <dbReference type="ARBA" id="ARBA00022842"/>
    </source>
</evidence>